<evidence type="ECO:0000259" key="4">
    <source>
        <dbReference type="Pfam" id="PF14111"/>
    </source>
</evidence>
<evidence type="ECO:0000313" key="5">
    <source>
        <dbReference type="EMBL" id="OMP06587.1"/>
    </source>
</evidence>
<dbReference type="PANTHER" id="PTHR33116:SF86">
    <property type="entry name" value="REVERSE TRANSCRIPTASE DOMAIN-CONTAINING PROTEIN"/>
    <property type="match status" value="1"/>
</dbReference>
<name>A0A1R3KHL1_COCAP</name>
<dbReference type="PANTHER" id="PTHR33116">
    <property type="entry name" value="REVERSE TRANSCRIPTASE ZINC-BINDING DOMAIN-CONTAINING PROTEIN-RELATED-RELATED"/>
    <property type="match status" value="1"/>
</dbReference>
<dbReference type="InterPro" id="IPR025558">
    <property type="entry name" value="DUF4283"/>
</dbReference>
<comment type="caution">
    <text evidence="5">The sequence shown here is derived from an EMBL/GenBank/DDBJ whole genome shotgun (WGS) entry which is preliminary data.</text>
</comment>
<gene>
    <name evidence="5" type="ORF">CCACVL1_01497</name>
</gene>
<dbReference type="Pfam" id="PF14111">
    <property type="entry name" value="DUF4283"/>
    <property type="match status" value="1"/>
</dbReference>
<dbReference type="InterPro" id="IPR036397">
    <property type="entry name" value="RNaseH_sf"/>
</dbReference>
<keyword evidence="5" id="KW-0695">RNA-directed DNA polymerase</keyword>
<dbReference type="Pfam" id="PF00078">
    <property type="entry name" value="RVT_1"/>
    <property type="match status" value="1"/>
</dbReference>
<dbReference type="GO" id="GO:0004523">
    <property type="term" value="F:RNA-DNA hybrid ribonuclease activity"/>
    <property type="evidence" value="ECO:0007669"/>
    <property type="project" value="InterPro"/>
</dbReference>
<evidence type="ECO:0000259" key="3">
    <source>
        <dbReference type="Pfam" id="PF13456"/>
    </source>
</evidence>
<dbReference type="Gramene" id="OMP06587">
    <property type="protein sequence ID" value="OMP06587"/>
    <property type="gene ID" value="CCACVL1_01497"/>
</dbReference>
<dbReference type="GO" id="GO:0003676">
    <property type="term" value="F:nucleic acid binding"/>
    <property type="evidence" value="ECO:0007669"/>
    <property type="project" value="InterPro"/>
</dbReference>
<sequence>MECLRESKYYLTPSRAGLDSYSTATSSSAFLPNSQDRPVEVLKVSQIFPKSNKIKFPIEIEQLHPKAFNSGLRSASKLLTSSSQSLHSKSANIGFHSTGVKSMGRGHAHGQDEPYYLHAKHTYNFGQDETLGADHVYWCFHSLQHCCHSSRVCCHFPAKEDCICLNFDACLNLGCFSIFDCLFTVDYRNLGLSVKRLVLVLSFMVDEVLGMWQHLKLTEDEQEEIIEDVPKPDETDGEKPWLVGRLLTETPFNKQGFMRTMKTIWQLVKEVSIFEMENDIFLFKFCSEIDRDRVVDGSPWTFDNFLLCFADYRGDLRPDQYVFTKDEALEAEGESVFHRVRVSIDVTKPLRCMIAVRDGDGLAQGRLSYERPPLFCPICSLLGHGEPDCDDPSANDVRESGMYQNIGGLMESRGAGKNTNRVLFIERSAAMAAGRKAVTALPRKEMVNRGAKISVFHDQRKVLSEEFVGDNLAGLLDKERERFGAKLMVSDQVGNQGQRVSRDLVRSEIPRLCGEGGEVNKVNAVAARRKDIVGHVDLGQGLGHHTNNRRETSPLTKLLLKRHSAGSESTTENRMSLGKRIGQGGADNNEDGLDEGEKKLKKCNSALSFDVLMVEVLPKTKKRKKPQRRYFETTWYKEPHFEDHLRSTWSRGMGLNLPTKLHDVSEDLRSQFAQKMSVVRDKIDALNKELAPLVGMNGNVERQKQVREELNKLLEEEDAYWMQRGRVNWLRDGDRNTKYFHGQADKRKKKNTILGLEDENEFTAEEIHDALKQMHPIKAPGPDGRLITNNILVAYELLHTLRHNQKGKNGYFALKLDMSKAYDRVEWDFLDAVMRRMGFDGKWVDLVMSCGLRQCDPLSPYLFLFYTEALSTMLNDSQAKGLLRGVAASRNGPRVNHLFFADDSLLFGKANLVDSKRGKDILTRAELMRLLDVGEQDCIAKYLGLPAMVGRNRRHAFGELKDRIWKKLQSWNTQMLSQGGREVMIKAVLQAIPTYTMNGNMDEDSRVIDLIDREGGGWNIELIESIFSEDEALAIRQTVLSRASLPDRLIWDFDNKGFYSVRSGYRVLCNMQEDDEFRSVEEVEDDKQVLKQICKNGLETVAHAIKDCEHAAAVWEIVNDQYSRGKNVVPPGSGFFGDLRWRELYMTTRCQQATIVLPNLTDDTHWRKPRSGFVKINFDGSFIAATNRAECLAAIKALWWAKDMCFPQVEIEGDALSIIRKVNALVPDLSPIGPYIEELKLLSSLFVSCSFLHVRRNINAVAHGLASLGVSLPEEIVWIEEIPDAVMAAHHLDCNPLPT</sequence>
<dbReference type="EMBL" id="AWWV01004858">
    <property type="protein sequence ID" value="OMP06587.1"/>
    <property type="molecule type" value="Genomic_DNA"/>
</dbReference>
<dbReference type="STRING" id="210143.A0A1R3KHL1"/>
<evidence type="ECO:0000259" key="2">
    <source>
        <dbReference type="Pfam" id="PF00078"/>
    </source>
</evidence>
<keyword evidence="5" id="KW-0548">Nucleotidyltransferase</keyword>
<dbReference type="OrthoDB" id="1936608at2759"/>
<dbReference type="InterPro" id="IPR044730">
    <property type="entry name" value="RNase_H-like_dom_plant"/>
</dbReference>
<organism evidence="5 6">
    <name type="scientific">Corchorus capsularis</name>
    <name type="common">Jute</name>
    <dbReference type="NCBI Taxonomy" id="210143"/>
    <lineage>
        <taxon>Eukaryota</taxon>
        <taxon>Viridiplantae</taxon>
        <taxon>Streptophyta</taxon>
        <taxon>Embryophyta</taxon>
        <taxon>Tracheophyta</taxon>
        <taxon>Spermatophyta</taxon>
        <taxon>Magnoliopsida</taxon>
        <taxon>eudicotyledons</taxon>
        <taxon>Gunneridae</taxon>
        <taxon>Pentapetalae</taxon>
        <taxon>rosids</taxon>
        <taxon>malvids</taxon>
        <taxon>Malvales</taxon>
        <taxon>Malvaceae</taxon>
        <taxon>Grewioideae</taxon>
        <taxon>Apeibeae</taxon>
        <taxon>Corchorus</taxon>
    </lineage>
</organism>
<evidence type="ECO:0000313" key="6">
    <source>
        <dbReference type="Proteomes" id="UP000188268"/>
    </source>
</evidence>
<proteinExistence type="predicted"/>
<accession>A0A1R3KHL1</accession>
<dbReference type="Pfam" id="PF13456">
    <property type="entry name" value="RVT_3"/>
    <property type="match status" value="1"/>
</dbReference>
<feature type="region of interest" description="Disordered" evidence="1">
    <location>
        <begin position="563"/>
        <end position="596"/>
    </location>
</feature>
<dbReference type="Gene3D" id="3.30.420.10">
    <property type="entry name" value="Ribonuclease H-like superfamily/Ribonuclease H"/>
    <property type="match status" value="1"/>
</dbReference>
<dbReference type="InterPro" id="IPR002156">
    <property type="entry name" value="RNaseH_domain"/>
</dbReference>
<feature type="domain" description="Reverse transcriptase" evidence="2">
    <location>
        <begin position="789"/>
        <end position="910"/>
    </location>
</feature>
<dbReference type="GO" id="GO:0003964">
    <property type="term" value="F:RNA-directed DNA polymerase activity"/>
    <property type="evidence" value="ECO:0007669"/>
    <property type="project" value="UniProtKB-KW"/>
</dbReference>
<evidence type="ECO:0000256" key="1">
    <source>
        <dbReference type="SAM" id="MobiDB-lite"/>
    </source>
</evidence>
<protein>
    <submittedName>
        <fullName evidence="5">Reverse transcriptase</fullName>
    </submittedName>
</protein>
<dbReference type="CDD" id="cd06222">
    <property type="entry name" value="RNase_H_like"/>
    <property type="match status" value="1"/>
</dbReference>
<keyword evidence="6" id="KW-1185">Reference proteome</keyword>
<dbReference type="SUPFAM" id="SSF53098">
    <property type="entry name" value="Ribonuclease H-like"/>
    <property type="match status" value="1"/>
</dbReference>
<feature type="domain" description="RNase H type-1" evidence="3">
    <location>
        <begin position="1187"/>
        <end position="1267"/>
    </location>
</feature>
<dbReference type="InterPro" id="IPR012337">
    <property type="entry name" value="RNaseH-like_sf"/>
</dbReference>
<reference evidence="5 6" key="1">
    <citation type="submission" date="2013-09" db="EMBL/GenBank/DDBJ databases">
        <title>Corchorus capsularis genome sequencing.</title>
        <authorList>
            <person name="Alam M."/>
            <person name="Haque M.S."/>
            <person name="Islam M.S."/>
            <person name="Emdad E.M."/>
            <person name="Islam M.M."/>
            <person name="Ahmed B."/>
            <person name="Halim A."/>
            <person name="Hossen Q.M.M."/>
            <person name="Hossain M.Z."/>
            <person name="Ahmed R."/>
            <person name="Khan M.M."/>
            <person name="Islam R."/>
            <person name="Rashid M.M."/>
            <person name="Khan S.A."/>
            <person name="Rahman M.S."/>
            <person name="Alam M."/>
        </authorList>
    </citation>
    <scope>NUCLEOTIDE SEQUENCE [LARGE SCALE GENOMIC DNA]</scope>
    <source>
        <strain evidence="6">cv. CVL-1</strain>
        <tissue evidence="5">Whole seedling</tissue>
    </source>
</reference>
<feature type="domain" description="DUF4283" evidence="4">
    <location>
        <begin position="241"/>
        <end position="316"/>
    </location>
</feature>
<dbReference type="InterPro" id="IPR000477">
    <property type="entry name" value="RT_dom"/>
</dbReference>
<dbReference type="Proteomes" id="UP000188268">
    <property type="component" value="Unassembled WGS sequence"/>
</dbReference>
<keyword evidence="5" id="KW-0808">Transferase</keyword>